<dbReference type="AlphaFoldDB" id="A0A1H8IVL8"/>
<dbReference type="EMBL" id="FOCT01000006">
    <property type="protein sequence ID" value="SEN72634.1"/>
    <property type="molecule type" value="Genomic_DNA"/>
</dbReference>
<dbReference type="RefSeq" id="WP_074746397.1">
    <property type="nucleotide sequence ID" value="NZ_FOCT01000006.1"/>
</dbReference>
<evidence type="ECO:0000313" key="2">
    <source>
        <dbReference type="Proteomes" id="UP000183898"/>
    </source>
</evidence>
<sequence length="257" mass="28974">MSHWYERDGTPRYTIVGKNGKERDTTLKDARQLALVPSVTTVLDVLNKSALTEWKVKQGILAALTLPRLSGETDESYLARVLDDSKQQAIQAAEEGTRIHDAIEASFKGLPVTLAYMGHVKSVREKLYEAFPNVNDWIAETAFASPLGYGGKVDLHSPSAGIVVDHKSKDMAPWEEKRLAYDQDWQLSAYHRGLNLRPNVCANIFVSRTHPGYVEIHVWTQEEIARAWNVFECALATWKCIKGYDSSWIEQKEICVP</sequence>
<organism evidence="1 2">
    <name type="scientific">Nitrosospira multiformis</name>
    <dbReference type="NCBI Taxonomy" id="1231"/>
    <lineage>
        <taxon>Bacteria</taxon>
        <taxon>Pseudomonadati</taxon>
        <taxon>Pseudomonadota</taxon>
        <taxon>Betaproteobacteria</taxon>
        <taxon>Nitrosomonadales</taxon>
        <taxon>Nitrosomonadaceae</taxon>
        <taxon>Nitrosospira</taxon>
    </lineage>
</organism>
<proteinExistence type="predicted"/>
<gene>
    <name evidence="1" type="ORF">SAMN05216404_106201</name>
</gene>
<evidence type="ECO:0008006" key="3">
    <source>
        <dbReference type="Google" id="ProtNLM"/>
    </source>
</evidence>
<reference evidence="1 2" key="1">
    <citation type="submission" date="2016-10" db="EMBL/GenBank/DDBJ databases">
        <authorList>
            <person name="de Groot N.N."/>
        </authorList>
    </citation>
    <scope>NUCLEOTIDE SEQUENCE [LARGE SCALE GENOMIC DNA]</scope>
    <source>
        <strain evidence="1 2">Nl18</strain>
    </source>
</reference>
<protein>
    <recommendedName>
        <fullName evidence="3">PD-(D/E)XK nuclease superfamily protein</fullName>
    </recommendedName>
</protein>
<accession>A0A1H8IVL8</accession>
<evidence type="ECO:0000313" key="1">
    <source>
        <dbReference type="EMBL" id="SEN72634.1"/>
    </source>
</evidence>
<dbReference type="Proteomes" id="UP000183898">
    <property type="component" value="Unassembled WGS sequence"/>
</dbReference>
<name>A0A1H8IVL8_9PROT</name>